<comment type="catalytic activity">
    <reaction evidence="5">
        <text>Co-precorrin-5B + S-adenosyl-L-methionine = Co-precorrin-6A + S-adenosyl-L-homocysteine</text>
        <dbReference type="Rhea" id="RHEA:26285"/>
        <dbReference type="ChEBI" id="CHEBI:57856"/>
        <dbReference type="ChEBI" id="CHEBI:59789"/>
        <dbReference type="ChEBI" id="CHEBI:60063"/>
        <dbReference type="ChEBI" id="CHEBI:60064"/>
        <dbReference type="EC" id="2.1.1.195"/>
    </reaction>
</comment>
<dbReference type="Gene3D" id="3.30.2110.10">
    <property type="entry name" value="CbiD-like"/>
    <property type="match status" value="1"/>
</dbReference>
<evidence type="ECO:0000256" key="5">
    <source>
        <dbReference type="HAMAP-Rule" id="MF_00787"/>
    </source>
</evidence>
<comment type="function">
    <text evidence="5">Catalyzes the methylation of C-1 in cobalt-precorrin-5B to form cobalt-precorrin-6A.</text>
</comment>
<dbReference type="PANTHER" id="PTHR35863:SF1">
    <property type="entry name" value="COBALT-PRECORRIN-5B C(1)-METHYLTRANSFERASE"/>
    <property type="match status" value="1"/>
</dbReference>
<evidence type="ECO:0000313" key="6">
    <source>
        <dbReference type="EMBL" id="MST69156.1"/>
    </source>
</evidence>
<gene>
    <name evidence="5 6" type="primary">cbiD</name>
    <name evidence="6" type="ORF">FYJ66_06070</name>
</gene>
<dbReference type="EC" id="2.1.1.195" evidence="5"/>
<dbReference type="Pfam" id="PF01888">
    <property type="entry name" value="CbiD"/>
    <property type="match status" value="1"/>
</dbReference>
<keyword evidence="4 5" id="KW-0949">S-adenosyl-L-methionine</keyword>
<dbReference type="HAMAP" id="MF_00787">
    <property type="entry name" value="CbiD"/>
    <property type="match status" value="1"/>
</dbReference>
<evidence type="ECO:0000256" key="2">
    <source>
        <dbReference type="ARBA" id="ARBA00022603"/>
    </source>
</evidence>
<dbReference type="AlphaFoldDB" id="A0A6A8MCJ5"/>
<dbReference type="GO" id="GO:0032259">
    <property type="term" value="P:methylation"/>
    <property type="evidence" value="ECO:0007669"/>
    <property type="project" value="UniProtKB-KW"/>
</dbReference>
<dbReference type="SUPFAM" id="SSF111342">
    <property type="entry name" value="CbiD-like"/>
    <property type="match status" value="1"/>
</dbReference>
<dbReference type="RefSeq" id="WP_154572622.1">
    <property type="nucleotide sequence ID" value="NZ_VUNB01000004.1"/>
</dbReference>
<dbReference type="NCBIfam" id="TIGR00312">
    <property type="entry name" value="cbiD"/>
    <property type="match status" value="1"/>
</dbReference>
<proteinExistence type="inferred from homology"/>
<evidence type="ECO:0000256" key="1">
    <source>
        <dbReference type="ARBA" id="ARBA00022573"/>
    </source>
</evidence>
<keyword evidence="1 5" id="KW-0169">Cobalamin biosynthesis</keyword>
<evidence type="ECO:0000256" key="3">
    <source>
        <dbReference type="ARBA" id="ARBA00022679"/>
    </source>
</evidence>
<dbReference type="PANTHER" id="PTHR35863">
    <property type="entry name" value="COBALT-PRECORRIN-5B C(1)-METHYLTRANSFERASE"/>
    <property type="match status" value="1"/>
</dbReference>
<keyword evidence="3 5" id="KW-0808">Transferase</keyword>
<name>A0A6A8MCJ5_9FIRM</name>
<keyword evidence="2 5" id="KW-0489">Methyltransferase</keyword>
<protein>
    <recommendedName>
        <fullName evidence="5">Cobalt-precorrin-5B C(1)-methyltransferase</fullName>
        <ecNumber evidence="5">2.1.1.195</ecNumber>
    </recommendedName>
    <alternativeName>
        <fullName evidence="5">Cobalt-precorrin-6A synthase</fullName>
    </alternativeName>
</protein>
<dbReference type="GO" id="GO:0008168">
    <property type="term" value="F:methyltransferase activity"/>
    <property type="evidence" value="ECO:0007669"/>
    <property type="project" value="UniProtKB-UniRule"/>
</dbReference>
<dbReference type="InterPro" id="IPR002748">
    <property type="entry name" value="CbiD"/>
</dbReference>
<dbReference type="UniPathway" id="UPA00148">
    <property type="reaction ID" value="UER00227"/>
</dbReference>
<dbReference type="EMBL" id="VUNB01000004">
    <property type="protein sequence ID" value="MST69156.1"/>
    <property type="molecule type" value="Genomic_DNA"/>
</dbReference>
<sequence>MEILKNVGGKMLRCGYTTGSCATAATKAALAMLLSGDRISEVLIHTPAGIDVTAEILNTTVKPGSVKCAVRKDSGDDPDATRDMLVYSEVTLCNEGVHIKGGEGIGKVTKPGLDQPVGEYAINSTPRQMINQVVQEVSEKFHYTGGVTVELSIPGGEMVALKTFNPRMGIVGGLSVIGTSGIVEPMSNKALEGTVAALIKQLAAKGCKSILLTPGNYGKDFASEDLGLDMSYNINCSNFIGESLDTCVEQGFDQILIVGHIGKMVKLGIGSTNTHSAMGDGRIECLIRCALQGGASLDTLKRIDQVTTTDGALEILREEGICENTMDILGEKIMDTLRRRVPENVEIGYICFTKAEGYRGILCRSENAFSLIPCRTPGKTE</sequence>
<organism evidence="6">
    <name type="scientific">Baileyella intestinalis</name>
    <dbReference type="NCBI Taxonomy" id="2606709"/>
    <lineage>
        <taxon>Bacteria</taxon>
        <taxon>Bacillati</taxon>
        <taxon>Bacillota</taxon>
        <taxon>Clostridia</taxon>
        <taxon>Peptostreptococcales</taxon>
        <taxon>Anaerovoracaceae</taxon>
        <taxon>Baileyella</taxon>
    </lineage>
</organism>
<dbReference type="PIRSF" id="PIRSF026782">
    <property type="entry name" value="CbiD"/>
    <property type="match status" value="1"/>
</dbReference>
<dbReference type="GO" id="GO:0019251">
    <property type="term" value="P:anaerobic cobalamin biosynthetic process"/>
    <property type="evidence" value="ECO:0007669"/>
    <property type="project" value="UniProtKB-UniRule"/>
</dbReference>
<comment type="caution">
    <text evidence="6">The sequence shown here is derived from an EMBL/GenBank/DDBJ whole genome shotgun (WGS) entry which is preliminary data.</text>
</comment>
<comment type="pathway">
    <text evidence="5">Cofactor biosynthesis; adenosylcobalamin biosynthesis; cob(II)yrinate a,c-diamide from sirohydrochlorin (anaerobic route): step 6/10.</text>
</comment>
<comment type="similarity">
    <text evidence="5">Belongs to the CbiD family.</text>
</comment>
<dbReference type="InterPro" id="IPR036074">
    <property type="entry name" value="CbiD_sf"/>
</dbReference>
<accession>A0A6A8MCJ5</accession>
<evidence type="ECO:0000256" key="4">
    <source>
        <dbReference type="ARBA" id="ARBA00022691"/>
    </source>
</evidence>
<reference evidence="6" key="1">
    <citation type="submission" date="2019-09" db="EMBL/GenBank/DDBJ databases">
        <title>In-depth cultivation of the pig gut microbiome towards novel bacterial diversity and tailored functional studies.</title>
        <authorList>
            <person name="Wylensek D."/>
            <person name="Hitch T.C.A."/>
            <person name="Clavel T."/>
        </authorList>
    </citation>
    <scope>NUCLEOTIDE SEQUENCE</scope>
    <source>
        <strain evidence="6">RF-744-FAT-WT-3</strain>
    </source>
</reference>